<evidence type="ECO:0000313" key="4">
    <source>
        <dbReference type="Proteomes" id="UP001142648"/>
    </source>
</evidence>
<evidence type="ECO:0000259" key="2">
    <source>
        <dbReference type="Pfam" id="PF10110"/>
    </source>
</evidence>
<feature type="domain" description="Glycerophosphoryl diester phosphodiesterase membrane" evidence="2">
    <location>
        <begin position="149"/>
        <end position="255"/>
    </location>
</feature>
<feature type="transmembrane region" description="Helical" evidence="1">
    <location>
        <begin position="115"/>
        <end position="138"/>
    </location>
</feature>
<dbReference type="Pfam" id="PF10110">
    <property type="entry name" value="GPDPase_memb"/>
    <property type="match status" value="1"/>
</dbReference>
<keyword evidence="1" id="KW-0812">Transmembrane</keyword>
<keyword evidence="4" id="KW-1185">Reference proteome</keyword>
<proteinExistence type="predicted"/>
<feature type="transmembrane region" description="Helical" evidence="1">
    <location>
        <begin position="21"/>
        <end position="42"/>
    </location>
</feature>
<accession>A0A9X3A8H1</accession>
<keyword evidence="1" id="KW-1133">Transmembrane helix</keyword>
<organism evidence="3 4">
    <name type="scientific">Tsuneonella litorea</name>
    <dbReference type="NCBI Taxonomy" id="2976475"/>
    <lineage>
        <taxon>Bacteria</taxon>
        <taxon>Pseudomonadati</taxon>
        <taxon>Pseudomonadota</taxon>
        <taxon>Alphaproteobacteria</taxon>
        <taxon>Sphingomonadales</taxon>
        <taxon>Erythrobacteraceae</taxon>
        <taxon>Tsuneonella</taxon>
    </lineage>
</organism>
<dbReference type="Proteomes" id="UP001142648">
    <property type="component" value="Unassembled WGS sequence"/>
</dbReference>
<comment type="caution">
    <text evidence="3">The sequence shown here is derived from an EMBL/GenBank/DDBJ whole genome shotgun (WGS) entry which is preliminary data.</text>
</comment>
<evidence type="ECO:0000313" key="3">
    <source>
        <dbReference type="EMBL" id="MCT2559471.1"/>
    </source>
</evidence>
<feature type="transmembrane region" description="Helical" evidence="1">
    <location>
        <begin position="144"/>
        <end position="162"/>
    </location>
</feature>
<evidence type="ECO:0000256" key="1">
    <source>
        <dbReference type="SAM" id="Phobius"/>
    </source>
</evidence>
<protein>
    <submittedName>
        <fullName evidence="3">Glycerophosphoryl diester phosphodiesterase membrane domain-containing protein</fullName>
    </submittedName>
</protein>
<name>A0A9X3A8H1_9SPHN</name>
<dbReference type="InterPro" id="IPR018476">
    <property type="entry name" value="GlyceroP-diester-Pdiesterase_M"/>
</dbReference>
<keyword evidence="1" id="KW-0472">Membrane</keyword>
<feature type="transmembrane region" description="Helical" evidence="1">
    <location>
        <begin position="233"/>
        <end position="258"/>
    </location>
</feature>
<gene>
    <name evidence="3" type="ORF">N0B51_10825</name>
</gene>
<dbReference type="EMBL" id="JAOAMV010000005">
    <property type="protein sequence ID" value="MCT2559471.1"/>
    <property type="molecule type" value="Genomic_DNA"/>
</dbReference>
<reference evidence="3" key="1">
    <citation type="submission" date="2022-09" db="EMBL/GenBank/DDBJ databases">
        <title>The genome sequence of Tsuneonella sp. YG55.</title>
        <authorList>
            <person name="Liu Y."/>
        </authorList>
    </citation>
    <scope>NUCLEOTIDE SEQUENCE</scope>
    <source>
        <strain evidence="3">YG55</strain>
    </source>
</reference>
<sequence length="275" mass="29129">MKFDMGAAWNEAVRLLAANRQVLLIVAGVFFFLPYVAFTLVFSNEMTALEAAQASNPDPKAMGQAMIGLYGQFWWLLLIMVVLQTIGVLGLLALLSDRTRPTVGEALAIGLKMLLPYFGAQLLMSCLYGLLLLVPIAVGVGVSVAAGALLGIVALVAFIYLFTKFLMVPPVIAIERVVNPLAAMGRSWRLTKGNSIRLFLFVFLLFVAVVVVGGVLGMVIGLALALAGPEVALVGNALVSGLVNAAFYTVFLAVLAAVHRQLTGAAPETVSETFS</sequence>
<dbReference type="AlphaFoldDB" id="A0A9X3A8H1"/>
<feature type="transmembrane region" description="Helical" evidence="1">
    <location>
        <begin position="73"/>
        <end position="95"/>
    </location>
</feature>
<dbReference type="RefSeq" id="WP_259962368.1">
    <property type="nucleotide sequence ID" value="NZ_JAOAMV010000005.1"/>
</dbReference>
<feature type="transmembrane region" description="Helical" evidence="1">
    <location>
        <begin position="198"/>
        <end position="227"/>
    </location>
</feature>